<organism evidence="1 2">
    <name type="scientific">Streblomastix strix</name>
    <dbReference type="NCBI Taxonomy" id="222440"/>
    <lineage>
        <taxon>Eukaryota</taxon>
        <taxon>Metamonada</taxon>
        <taxon>Preaxostyla</taxon>
        <taxon>Oxymonadida</taxon>
        <taxon>Streblomastigidae</taxon>
        <taxon>Streblomastix</taxon>
    </lineage>
</organism>
<dbReference type="Proteomes" id="UP000324800">
    <property type="component" value="Unassembled WGS sequence"/>
</dbReference>
<dbReference type="AlphaFoldDB" id="A0A5J4USX7"/>
<evidence type="ECO:0000313" key="2">
    <source>
        <dbReference type="Proteomes" id="UP000324800"/>
    </source>
</evidence>
<dbReference type="EMBL" id="SNRW01012718">
    <property type="protein sequence ID" value="KAA6373473.1"/>
    <property type="molecule type" value="Genomic_DNA"/>
</dbReference>
<name>A0A5J4USX7_9EUKA</name>
<protein>
    <submittedName>
        <fullName evidence="1">Uncharacterized protein</fullName>
    </submittedName>
</protein>
<sequence>MSKKGKKKHSSDEITDHESDPLWRQYNVGRRKIRQIHKQLYNADNVVRIPEIMLARGLKVKKGMTTAEKRAIEEEIVRTNSGIGRNDAFAGVLGLTDSKACRLVFGPGFPNSLLQDLYETELRLTKEGKVIQISN</sequence>
<comment type="caution">
    <text evidence="1">The sequence shown here is derived from an EMBL/GenBank/DDBJ whole genome shotgun (WGS) entry which is preliminary data.</text>
</comment>
<reference evidence="1 2" key="1">
    <citation type="submission" date="2019-03" db="EMBL/GenBank/DDBJ databases">
        <title>Single cell metagenomics reveals metabolic interactions within the superorganism composed of flagellate Streblomastix strix and complex community of Bacteroidetes bacteria on its surface.</title>
        <authorList>
            <person name="Treitli S.C."/>
            <person name="Kolisko M."/>
            <person name="Husnik F."/>
            <person name="Keeling P."/>
            <person name="Hampl V."/>
        </authorList>
    </citation>
    <scope>NUCLEOTIDE SEQUENCE [LARGE SCALE GENOMIC DNA]</scope>
    <source>
        <strain evidence="1">ST1C</strain>
    </source>
</reference>
<gene>
    <name evidence="1" type="ORF">EZS28_030999</name>
</gene>
<accession>A0A5J4USX7</accession>
<evidence type="ECO:0000313" key="1">
    <source>
        <dbReference type="EMBL" id="KAA6373473.1"/>
    </source>
</evidence>
<proteinExistence type="predicted"/>